<name>A0A1D6GDT7_MAIZE</name>
<organism evidence="1">
    <name type="scientific">Zea mays</name>
    <name type="common">Maize</name>
    <dbReference type="NCBI Taxonomy" id="4577"/>
    <lineage>
        <taxon>Eukaryota</taxon>
        <taxon>Viridiplantae</taxon>
        <taxon>Streptophyta</taxon>
        <taxon>Embryophyta</taxon>
        <taxon>Tracheophyta</taxon>
        <taxon>Spermatophyta</taxon>
        <taxon>Magnoliopsida</taxon>
        <taxon>Liliopsida</taxon>
        <taxon>Poales</taxon>
        <taxon>Poaceae</taxon>
        <taxon>PACMAD clade</taxon>
        <taxon>Panicoideae</taxon>
        <taxon>Andropogonodae</taxon>
        <taxon>Andropogoneae</taxon>
        <taxon>Tripsacinae</taxon>
        <taxon>Zea</taxon>
    </lineage>
</organism>
<protein>
    <submittedName>
        <fullName evidence="1">Uncharacterized protein</fullName>
    </submittedName>
</protein>
<reference evidence="1" key="1">
    <citation type="submission" date="2015-12" db="EMBL/GenBank/DDBJ databases">
        <title>Update maize B73 reference genome by single molecule sequencing technologies.</title>
        <authorList>
            <consortium name="Maize Genome Sequencing Project"/>
            <person name="Ware D."/>
        </authorList>
    </citation>
    <scope>NUCLEOTIDE SEQUENCE</scope>
    <source>
        <tissue evidence="1">Seedling</tissue>
    </source>
</reference>
<evidence type="ECO:0000313" key="1">
    <source>
        <dbReference type="EMBL" id="AQK61781.1"/>
    </source>
</evidence>
<sequence>MPPPAGRALRCSHRRSRPRQCSLLANAARSLRALPCSRPLHGRQAGTGAPLFPALALYMEGKPAPKSLLARPLHGRQAGAQIAARPPSTWKASWHPNHCSRTGSACSLLANAARSAPRSPCSRPLHGRQASAQIAARRRARGRESLLF</sequence>
<gene>
    <name evidence="1" type="ORF">ZEAMMB73_Zm00001d012902</name>
</gene>
<proteinExistence type="predicted"/>
<dbReference type="AlphaFoldDB" id="A0A1D6GDT7"/>
<accession>A0A1D6GDT7</accession>
<dbReference type="EMBL" id="CM000781">
    <property type="protein sequence ID" value="AQK61781.1"/>
    <property type="molecule type" value="Genomic_DNA"/>
</dbReference>